<reference evidence="3" key="1">
    <citation type="journal article" date="2019" name="Int. J. Syst. Evol. Microbiol.">
        <title>The Global Catalogue of Microorganisms (GCM) 10K type strain sequencing project: providing services to taxonomists for standard genome sequencing and annotation.</title>
        <authorList>
            <consortium name="The Broad Institute Genomics Platform"/>
            <consortium name="The Broad Institute Genome Sequencing Center for Infectious Disease"/>
            <person name="Wu L."/>
            <person name="Ma J."/>
        </authorList>
    </citation>
    <scope>NUCLEOTIDE SEQUENCE [LARGE SCALE GENOMIC DNA]</scope>
    <source>
        <strain evidence="3">CGMCC 4.7106</strain>
    </source>
</reference>
<sequence length="277" mass="30715">MTELDKAEYARLESQVAEVERIIDDGRAGGGASNLLGEFLRNAKARMNEIRPEGELSERHRKGANQVEQLAVAALVDRESRLSLGEKQQYAGFLKLDYFTKANFDELEIFYANSWDKLSEGGKDQMSARIWAGIRRKEYTFDELPHIVKEKESERMYLQLTGKIEPSASLQNIPPQDRADFVREYEARNKNAVSAILSRPAFAEYSPDTREEEARRASSSSINNKADEQKKSSSASPQELLAEADLSLAGISPVSGVAGVETPTVQGPAETSVRGKA</sequence>
<comment type="caution">
    <text evidence="2">The sequence shown here is derived from an EMBL/GenBank/DDBJ whole genome shotgun (WGS) entry which is preliminary data.</text>
</comment>
<evidence type="ECO:0000256" key="1">
    <source>
        <dbReference type="SAM" id="MobiDB-lite"/>
    </source>
</evidence>
<keyword evidence="3" id="KW-1185">Reference proteome</keyword>
<evidence type="ECO:0000313" key="3">
    <source>
        <dbReference type="Proteomes" id="UP001597375"/>
    </source>
</evidence>
<proteinExistence type="predicted"/>
<name>A0ABW5DBQ3_9BACT</name>
<dbReference type="EMBL" id="JBHUIT010000017">
    <property type="protein sequence ID" value="MFD2256855.1"/>
    <property type="molecule type" value="Genomic_DNA"/>
</dbReference>
<feature type="compositionally biased region" description="Basic and acidic residues" evidence="1">
    <location>
        <begin position="207"/>
        <end position="216"/>
    </location>
</feature>
<accession>A0ABW5DBQ3</accession>
<organism evidence="2 3">
    <name type="scientific">Luteolibacter algae</name>
    <dbReference type="NCBI Taxonomy" id="454151"/>
    <lineage>
        <taxon>Bacteria</taxon>
        <taxon>Pseudomonadati</taxon>
        <taxon>Verrucomicrobiota</taxon>
        <taxon>Verrucomicrobiia</taxon>
        <taxon>Verrucomicrobiales</taxon>
        <taxon>Verrucomicrobiaceae</taxon>
        <taxon>Luteolibacter</taxon>
    </lineage>
</organism>
<feature type="region of interest" description="Disordered" evidence="1">
    <location>
        <begin position="204"/>
        <end position="241"/>
    </location>
</feature>
<dbReference type="RefSeq" id="WP_386820144.1">
    <property type="nucleotide sequence ID" value="NZ_JBHUIT010000017.1"/>
</dbReference>
<dbReference type="Proteomes" id="UP001597375">
    <property type="component" value="Unassembled WGS sequence"/>
</dbReference>
<protein>
    <submittedName>
        <fullName evidence="2">Uncharacterized protein</fullName>
    </submittedName>
</protein>
<evidence type="ECO:0000313" key="2">
    <source>
        <dbReference type="EMBL" id="MFD2256855.1"/>
    </source>
</evidence>
<feature type="region of interest" description="Disordered" evidence="1">
    <location>
        <begin position="256"/>
        <end position="277"/>
    </location>
</feature>
<gene>
    <name evidence="2" type="ORF">ACFSSA_09220</name>
</gene>